<name>A0ABS6IZ08_9RHOB</name>
<dbReference type="EMBL" id="JAAATX020000001">
    <property type="protein sequence ID" value="MBU9696532.1"/>
    <property type="molecule type" value="Genomic_DNA"/>
</dbReference>
<dbReference type="NCBIfam" id="NF010172">
    <property type="entry name" value="PRK13654.1"/>
    <property type="match status" value="1"/>
</dbReference>
<dbReference type="PANTHER" id="PTHR31053">
    <property type="entry name" value="MAGNESIUM-PROTOPORPHYRIN IX MONOMETHYL ESTER [OXIDATIVE] CYCLASE, CHLOROPLASTIC"/>
    <property type="match status" value="1"/>
</dbReference>
<proteinExistence type="inferred from homology"/>
<keyword evidence="8 11" id="KW-0408">Iron</keyword>
<evidence type="ECO:0000256" key="4">
    <source>
        <dbReference type="ARBA" id="ARBA00022531"/>
    </source>
</evidence>
<reference evidence="13 14" key="1">
    <citation type="submission" date="2021-06" db="EMBL/GenBank/DDBJ databases">
        <title>Rhodobacteraceae bacterium strain HSP-20.</title>
        <authorList>
            <person name="Chen W.-M."/>
        </authorList>
    </citation>
    <scope>NUCLEOTIDE SEQUENCE [LARGE SCALE GENOMIC DNA]</scope>
    <source>
        <strain evidence="13 14">HSP-20</strain>
    </source>
</reference>
<comment type="function">
    <text evidence="11">Catalyzes the formation of the isocyclic ring in chlorophyll biosynthesis. Mediates the cyclase reaction, which results in the formation of divinylprotochlorophyllide (Pchlide) characteristic of all chlorophylls from magnesium-protoporphyrin IX 13-monomethyl ester (MgPMME).</text>
</comment>
<evidence type="ECO:0000313" key="13">
    <source>
        <dbReference type="EMBL" id="MBU9696532.1"/>
    </source>
</evidence>
<comment type="similarity">
    <text evidence="3 11">Belongs to the AcsF family.</text>
</comment>
<keyword evidence="7 11" id="KW-0560">Oxidoreductase</keyword>
<evidence type="ECO:0000256" key="8">
    <source>
        <dbReference type="ARBA" id="ARBA00023004"/>
    </source>
</evidence>
<dbReference type="InterPro" id="IPR009078">
    <property type="entry name" value="Ferritin-like_SF"/>
</dbReference>
<comment type="cofactor">
    <cofactor evidence="1 11">
        <name>Fe cation</name>
        <dbReference type="ChEBI" id="CHEBI:24875"/>
    </cofactor>
</comment>
<evidence type="ECO:0000259" key="12">
    <source>
        <dbReference type="Pfam" id="PF02915"/>
    </source>
</evidence>
<evidence type="ECO:0000256" key="7">
    <source>
        <dbReference type="ARBA" id="ARBA00023002"/>
    </source>
</evidence>
<evidence type="ECO:0000256" key="6">
    <source>
        <dbReference type="ARBA" id="ARBA00022857"/>
    </source>
</evidence>
<evidence type="ECO:0000256" key="3">
    <source>
        <dbReference type="ARBA" id="ARBA00006550"/>
    </source>
</evidence>
<evidence type="ECO:0000256" key="5">
    <source>
        <dbReference type="ARBA" id="ARBA00022723"/>
    </source>
</evidence>
<evidence type="ECO:0000313" key="14">
    <source>
        <dbReference type="Proteomes" id="UP000731907"/>
    </source>
</evidence>
<keyword evidence="6 11" id="KW-0521">NADP</keyword>
<evidence type="ECO:0000256" key="2">
    <source>
        <dbReference type="ARBA" id="ARBA00005173"/>
    </source>
</evidence>
<dbReference type="Pfam" id="PF02915">
    <property type="entry name" value="Rubrerythrin"/>
    <property type="match status" value="1"/>
</dbReference>
<evidence type="ECO:0000256" key="10">
    <source>
        <dbReference type="ARBA" id="ARBA00049231"/>
    </source>
</evidence>
<keyword evidence="14" id="KW-1185">Reference proteome</keyword>
<dbReference type="InterPro" id="IPR008434">
    <property type="entry name" value="AcsF"/>
</dbReference>
<keyword evidence="4 11" id="KW-0602">Photosynthesis</keyword>
<dbReference type="GO" id="GO:0048529">
    <property type="term" value="F:magnesium-protoporphyrin IX monomethyl ester (oxidative) cyclase activity"/>
    <property type="evidence" value="ECO:0007669"/>
    <property type="project" value="UniProtKB-EC"/>
</dbReference>
<dbReference type="PANTHER" id="PTHR31053:SF2">
    <property type="entry name" value="MAGNESIUM-PROTOPORPHYRIN IX MONOMETHYL ESTER [OXIDATIVE] CYCLASE, CHLOROPLASTIC"/>
    <property type="match status" value="1"/>
</dbReference>
<dbReference type="HAMAP" id="MF_01840">
    <property type="entry name" value="AcsF"/>
    <property type="match status" value="1"/>
</dbReference>
<evidence type="ECO:0000256" key="9">
    <source>
        <dbReference type="ARBA" id="ARBA00023171"/>
    </source>
</evidence>
<accession>A0ABS6IZ08</accession>
<comment type="caution">
    <text evidence="13">The sequence shown here is derived from an EMBL/GenBank/DDBJ whole genome shotgun (WGS) entry which is preliminary data.</text>
</comment>
<keyword evidence="9 11" id="KW-0149">Chlorophyll biosynthesis</keyword>
<dbReference type="Proteomes" id="UP000731907">
    <property type="component" value="Unassembled WGS sequence"/>
</dbReference>
<comment type="pathway">
    <text evidence="11">Porphyrin-containing compound metabolism; bacteriochlorophyll biosynthesis (light-independent).</text>
</comment>
<dbReference type="NCBIfam" id="TIGR02029">
    <property type="entry name" value="AcsF"/>
    <property type="match status" value="1"/>
</dbReference>
<dbReference type="EC" id="1.14.13.81" evidence="11"/>
<organism evidence="13 14">
    <name type="scientific">Paragemmobacter amnigenus</name>
    <dbReference type="NCBI Taxonomy" id="2852097"/>
    <lineage>
        <taxon>Bacteria</taxon>
        <taxon>Pseudomonadati</taxon>
        <taxon>Pseudomonadota</taxon>
        <taxon>Alphaproteobacteria</taxon>
        <taxon>Rhodobacterales</taxon>
        <taxon>Paracoccaceae</taxon>
        <taxon>Paragemmobacter</taxon>
    </lineage>
</organism>
<feature type="domain" description="Rubrerythrin diiron-binding" evidence="12">
    <location>
        <begin position="124"/>
        <end position="254"/>
    </location>
</feature>
<keyword evidence="11" id="KW-0077">Bacteriochlorophyll biosynthesis</keyword>
<dbReference type="SUPFAM" id="SSF47240">
    <property type="entry name" value="Ferritin-like"/>
    <property type="match status" value="1"/>
</dbReference>
<comment type="catalytic activity">
    <reaction evidence="10 11">
        <text>Mg-protoporphyrin IX 13-monomethyl ester + 3 NADPH + 3 O2 + 2 H(+) = 3,8-divinyl protochlorophyllide a + 3 NADP(+) + 5 H2O</text>
        <dbReference type="Rhea" id="RHEA:33235"/>
        <dbReference type="ChEBI" id="CHEBI:15377"/>
        <dbReference type="ChEBI" id="CHEBI:15378"/>
        <dbReference type="ChEBI" id="CHEBI:15379"/>
        <dbReference type="ChEBI" id="CHEBI:57783"/>
        <dbReference type="ChEBI" id="CHEBI:58349"/>
        <dbReference type="ChEBI" id="CHEBI:58632"/>
        <dbReference type="ChEBI" id="CHEBI:60491"/>
        <dbReference type="EC" id="1.14.13.81"/>
    </reaction>
</comment>
<keyword evidence="5 11" id="KW-0479">Metal-binding</keyword>
<comment type="pathway">
    <text evidence="2">Porphyrin-containing compound metabolism; chlorophyll biosynthesis.</text>
</comment>
<evidence type="ECO:0000256" key="11">
    <source>
        <dbReference type="HAMAP-Rule" id="MF_01840"/>
    </source>
</evidence>
<sequence length="393" mass="45602">MDPPDRRSGIHGALRILLLRRGDAVNAHNTPQHDTTHGELHAELSDAFDTTAMATETTLLNPRFYTTDFDEMDRIDVTPVRAEWDKLLEQMKSDPNRGHFKKNADWDEVDWKGMDPALRAEFIDFLVSSCTAEFSGCVLYKEMKRRGTNADICELFSYMSRDEARHAGFINDALREAGVAVNLGFLTKAKKYTYFRPKFIYYATYLSEKIGYARYITIYRHLEAHPEQRFHPIFKWFKEWCNDEFSHGEAFALLMRTDPKLTQSFTNKLWIRFFLTAVYSTMWVRDHARVDFHNALGVDIDWYDQEVYRKTSAIARQVFPVELDIDHPRWIPGLRRMDQAMRDMDAAKRRGGIGGWIAHKTATARAALAFAGLYLIPVKHLTPPADVRLEPSY</sequence>
<evidence type="ECO:0000256" key="1">
    <source>
        <dbReference type="ARBA" id="ARBA00001962"/>
    </source>
</evidence>
<protein>
    <recommendedName>
        <fullName evidence="11">Aerobic magnesium-protoporphyrin IX monomethyl ester [oxidative] cyclase</fullName>
        <shortName evidence="11">Aerobic Mg-protoporphyrin IX monomethyl ester oxidative cyclase</shortName>
        <ecNumber evidence="11">1.14.13.81</ecNumber>
    </recommendedName>
</protein>
<dbReference type="InterPro" id="IPR003251">
    <property type="entry name" value="Rr_diiron-bd_dom"/>
</dbReference>
<gene>
    <name evidence="11 13" type="primary">acsF</name>
    <name evidence="13" type="ORF">GU927_001600</name>
</gene>